<gene>
    <name evidence="1" type="ORF">A6A03_19190</name>
</gene>
<dbReference type="SUPFAM" id="SSF56209">
    <property type="entry name" value="Nitrile hydratase alpha chain"/>
    <property type="match status" value="1"/>
</dbReference>
<proteinExistence type="predicted"/>
<dbReference type="STRING" id="1707952.A6A03_19190"/>
<evidence type="ECO:0000313" key="1">
    <source>
        <dbReference type="EMBL" id="OAN41056.1"/>
    </source>
</evidence>
<dbReference type="GO" id="GO:0046914">
    <property type="term" value="F:transition metal ion binding"/>
    <property type="evidence" value="ECO:0007669"/>
    <property type="project" value="InterPro"/>
</dbReference>
<protein>
    <submittedName>
        <fullName evidence="1">Uncharacterized protein</fullName>
    </submittedName>
</protein>
<organism evidence="1 2">
    <name type="scientific">Chloroflexus islandicus</name>
    <dbReference type="NCBI Taxonomy" id="1707952"/>
    <lineage>
        <taxon>Bacteria</taxon>
        <taxon>Bacillati</taxon>
        <taxon>Chloroflexota</taxon>
        <taxon>Chloroflexia</taxon>
        <taxon>Chloroflexales</taxon>
        <taxon>Chloroflexineae</taxon>
        <taxon>Chloroflexaceae</taxon>
        <taxon>Chloroflexus</taxon>
    </lineage>
</organism>
<reference evidence="1 2" key="1">
    <citation type="submission" date="2016-04" db="EMBL/GenBank/DDBJ databases">
        <title>Chloroflexus islandicus sp. nov., a thermophilic filamentous anoxygenic phototrophic bacterium from geyser Strokkur (Iceland).</title>
        <authorList>
            <person name="Gaisin V.A."/>
            <person name="Kalashnikov A.M."/>
            <person name="Sukhacheva M.V."/>
            <person name="Grouzdev D.S."/>
            <person name="Ivanov T.M."/>
            <person name="Kuznetsov B."/>
            <person name="Gorlenko V.M."/>
        </authorList>
    </citation>
    <scope>NUCLEOTIDE SEQUENCE [LARGE SCALE GENOMIC DNA]</scope>
    <source>
        <strain evidence="2">isl-2</strain>
    </source>
</reference>
<dbReference type="RefSeq" id="WP_066790704.1">
    <property type="nucleotide sequence ID" value="NZ_LWQS01000090.1"/>
</dbReference>
<dbReference type="AlphaFoldDB" id="A0A178M0G1"/>
<dbReference type="GO" id="GO:0003824">
    <property type="term" value="F:catalytic activity"/>
    <property type="evidence" value="ECO:0007669"/>
    <property type="project" value="InterPro"/>
</dbReference>
<dbReference type="EMBL" id="LWQS01000090">
    <property type="protein sequence ID" value="OAN41056.1"/>
    <property type="molecule type" value="Genomic_DNA"/>
</dbReference>
<name>A0A178M0G1_9CHLR</name>
<dbReference type="InterPro" id="IPR029502">
    <property type="entry name" value="Ribosomal_synth"/>
</dbReference>
<keyword evidence="2" id="KW-1185">Reference proteome</keyword>
<evidence type="ECO:0000313" key="2">
    <source>
        <dbReference type="Proteomes" id="UP000078287"/>
    </source>
</evidence>
<sequence>MSQSAVEQVIGRAVIDAEFRAQLIADARAACAGYDLTEEELEALERLDTESLQAFAGKLDPRLSKSAGRGFF</sequence>
<dbReference type="NCBIfam" id="NF038399">
    <property type="entry name" value="NH_RiPP_Os17"/>
    <property type="match status" value="1"/>
</dbReference>
<dbReference type="OrthoDB" id="5398414at2"/>
<accession>A0A178M0G1</accession>
<dbReference type="Gene3D" id="1.10.700.10">
    <property type="entry name" value="Dioxygenase LigAB, LigA subunit"/>
    <property type="match status" value="1"/>
</dbReference>
<dbReference type="InterPro" id="IPR036622">
    <property type="entry name" value="LigA_sf"/>
</dbReference>
<dbReference type="InterPro" id="IPR036648">
    <property type="entry name" value="CN_Hdrase_a/SCN_Hdrase_g_sf"/>
</dbReference>
<dbReference type="Proteomes" id="UP000078287">
    <property type="component" value="Unassembled WGS sequence"/>
</dbReference>
<comment type="caution">
    <text evidence="1">The sequence shown here is derived from an EMBL/GenBank/DDBJ whole genome shotgun (WGS) entry which is preliminary data.</text>
</comment>
<dbReference type="Pfam" id="PF14407">
    <property type="entry name" value="Frankia_peptide"/>
    <property type="match status" value="1"/>
</dbReference>